<keyword evidence="8 9" id="KW-0472">Membrane</keyword>
<dbReference type="GO" id="GO:0006874">
    <property type="term" value="P:intracellular calcium ion homeostasis"/>
    <property type="evidence" value="ECO:0007669"/>
    <property type="project" value="TreeGrafter"/>
</dbReference>
<gene>
    <name evidence="11" type="ORF">SAMN05444169_4322</name>
</gene>
<dbReference type="RefSeq" id="WP_079573617.1">
    <property type="nucleotide sequence ID" value="NZ_LT670818.1"/>
</dbReference>
<feature type="transmembrane region" description="Helical" evidence="9">
    <location>
        <begin position="247"/>
        <end position="268"/>
    </location>
</feature>
<keyword evidence="2 9" id="KW-0813">Transport</keyword>
<evidence type="ECO:0000256" key="6">
    <source>
        <dbReference type="ARBA" id="ARBA00022989"/>
    </source>
</evidence>
<evidence type="ECO:0000256" key="5">
    <source>
        <dbReference type="ARBA" id="ARBA00022837"/>
    </source>
</evidence>
<keyword evidence="9" id="KW-0050">Antiport</keyword>
<evidence type="ECO:0000259" key="10">
    <source>
        <dbReference type="Pfam" id="PF01699"/>
    </source>
</evidence>
<feature type="transmembrane region" description="Helical" evidence="9">
    <location>
        <begin position="337"/>
        <end position="358"/>
    </location>
</feature>
<proteinExistence type="inferred from homology"/>
<dbReference type="PANTHER" id="PTHR31503">
    <property type="entry name" value="VACUOLAR CALCIUM ION TRANSPORTER"/>
    <property type="match status" value="1"/>
</dbReference>
<dbReference type="GO" id="GO:0016020">
    <property type="term" value="C:membrane"/>
    <property type="evidence" value="ECO:0007669"/>
    <property type="project" value="InterPro"/>
</dbReference>
<accession>A0A1M5MYJ6</accession>
<comment type="similarity">
    <text evidence="9">Belongs to the Ca(2+):cation antiporter (CaCA) (TC 2.A.19) family.</text>
</comment>
<keyword evidence="5 9" id="KW-0106">Calcium</keyword>
<evidence type="ECO:0000256" key="1">
    <source>
        <dbReference type="ARBA" id="ARBA00004127"/>
    </source>
</evidence>
<comment type="function">
    <text evidence="9">Ca(+)/H(+) antiporter that extrudes calcium in exchange for external protons.</text>
</comment>
<feature type="transmembrane region" description="Helical" evidence="9">
    <location>
        <begin position="133"/>
        <end position="153"/>
    </location>
</feature>
<feature type="transmembrane region" description="Helical" evidence="9">
    <location>
        <begin position="100"/>
        <end position="121"/>
    </location>
</feature>
<dbReference type="GO" id="GO:0015369">
    <property type="term" value="F:calcium:proton antiporter activity"/>
    <property type="evidence" value="ECO:0007669"/>
    <property type="project" value="UniProtKB-UniRule"/>
</dbReference>
<dbReference type="AlphaFoldDB" id="A0A1M5MYJ6"/>
<evidence type="ECO:0000256" key="2">
    <source>
        <dbReference type="ARBA" id="ARBA00022448"/>
    </source>
</evidence>
<feature type="domain" description="Sodium/calcium exchanger membrane region" evidence="10">
    <location>
        <begin position="34"/>
        <end position="188"/>
    </location>
</feature>
<keyword evidence="4 9" id="KW-0812">Transmembrane</keyword>
<evidence type="ECO:0000256" key="7">
    <source>
        <dbReference type="ARBA" id="ARBA00023065"/>
    </source>
</evidence>
<evidence type="ECO:0000313" key="12">
    <source>
        <dbReference type="Proteomes" id="UP000190675"/>
    </source>
</evidence>
<feature type="transmembrane region" description="Helical" evidence="9">
    <location>
        <begin position="209"/>
        <end position="227"/>
    </location>
</feature>
<dbReference type="OrthoDB" id="8438242at2"/>
<organism evidence="11 12">
    <name type="scientific">Bradyrhizobium erythrophlei</name>
    <dbReference type="NCBI Taxonomy" id="1437360"/>
    <lineage>
        <taxon>Bacteria</taxon>
        <taxon>Pseudomonadati</taxon>
        <taxon>Pseudomonadota</taxon>
        <taxon>Alphaproteobacteria</taxon>
        <taxon>Hyphomicrobiales</taxon>
        <taxon>Nitrobacteraceae</taxon>
        <taxon>Bradyrhizobium</taxon>
    </lineage>
</organism>
<feature type="transmembrane region" description="Helical" evidence="9">
    <location>
        <begin position="310"/>
        <end position="330"/>
    </location>
</feature>
<evidence type="ECO:0000256" key="9">
    <source>
        <dbReference type="RuleBase" id="RU365028"/>
    </source>
</evidence>
<dbReference type="PANTHER" id="PTHR31503:SF22">
    <property type="entry name" value="VACUOLAR CALCIUM ION TRANSPORTER"/>
    <property type="match status" value="1"/>
</dbReference>
<feature type="transmembrane region" description="Helical" evidence="9">
    <location>
        <begin position="168"/>
        <end position="188"/>
    </location>
</feature>
<keyword evidence="7 9" id="KW-0406">Ion transport</keyword>
<evidence type="ECO:0000256" key="3">
    <source>
        <dbReference type="ARBA" id="ARBA00022568"/>
    </source>
</evidence>
<evidence type="ECO:0000256" key="8">
    <source>
        <dbReference type="ARBA" id="ARBA00023136"/>
    </source>
</evidence>
<feature type="transmembrane region" description="Helical" evidence="9">
    <location>
        <begin position="67"/>
        <end position="88"/>
    </location>
</feature>
<feature type="domain" description="Sodium/calcium exchanger membrane region" evidence="10">
    <location>
        <begin position="212"/>
        <end position="356"/>
    </location>
</feature>
<dbReference type="Gene3D" id="1.20.1420.30">
    <property type="entry name" value="NCX, central ion-binding region"/>
    <property type="match status" value="1"/>
</dbReference>
<feature type="transmembrane region" description="Helical" evidence="9">
    <location>
        <begin position="12"/>
        <end position="30"/>
    </location>
</feature>
<feature type="transmembrane region" description="Helical" evidence="9">
    <location>
        <begin position="280"/>
        <end position="304"/>
    </location>
</feature>
<keyword evidence="6 9" id="KW-1133">Transmembrane helix</keyword>
<comment type="subcellular location">
    <subcellularLocation>
        <location evidence="1">Endomembrane system</location>
        <topology evidence="1">Multi-pass membrane protein</topology>
    </subcellularLocation>
</comment>
<dbReference type="NCBIfam" id="TIGR00378">
    <property type="entry name" value="cax"/>
    <property type="match status" value="1"/>
</dbReference>
<evidence type="ECO:0000313" key="11">
    <source>
        <dbReference type="EMBL" id="SHG82416.1"/>
    </source>
</evidence>
<dbReference type="InterPro" id="IPR004713">
    <property type="entry name" value="CaH_exchang"/>
</dbReference>
<dbReference type="InterPro" id="IPR044880">
    <property type="entry name" value="NCX_ion-bd_dom_sf"/>
</dbReference>
<dbReference type="Proteomes" id="UP000190675">
    <property type="component" value="Chromosome I"/>
</dbReference>
<protein>
    <recommendedName>
        <fullName evidence="9">Ca(2+)/H(+) antiporter</fullName>
    </recommendedName>
</protein>
<reference evidence="11 12" key="1">
    <citation type="submission" date="2016-11" db="EMBL/GenBank/DDBJ databases">
        <authorList>
            <person name="Jaros S."/>
            <person name="Januszkiewicz K."/>
            <person name="Wedrychowicz H."/>
        </authorList>
    </citation>
    <scope>NUCLEOTIDE SEQUENCE [LARGE SCALE GENOMIC DNA]</scope>
    <source>
        <strain evidence="11 12">GAS242</strain>
    </source>
</reference>
<dbReference type="InterPro" id="IPR004837">
    <property type="entry name" value="NaCa_Exmemb"/>
</dbReference>
<dbReference type="GO" id="GO:0012505">
    <property type="term" value="C:endomembrane system"/>
    <property type="evidence" value="ECO:0007669"/>
    <property type="project" value="UniProtKB-SubCell"/>
</dbReference>
<feature type="transmembrane region" description="Helical" evidence="9">
    <location>
        <begin position="36"/>
        <end position="55"/>
    </location>
</feature>
<name>A0A1M5MYJ6_9BRAD</name>
<sequence length="366" mass="38239">MKLFLKQIRHTPLLWMLIFVPAVLIAETVAPHSHTLLFVLSVLAIVPLAALLSHATEAVAAKTGDAVGGLLNATLGNLTELIIAITALHAGQYMLVKASIAGAIVTNALFMLGACLLLGGLRYHVQEYNRAGARLYSGLLLMATVALLSPSAVADLDLAQGEAIMRKLSVGLAILLIIAYALGLLFSLKTHKELFASAEHGESEEHWPIGLAVGTLVAVTVLVALVSEIFVESVQKAAETFGMSPAFVGFIIVSLVGAAAEFAVAFSAARKDRLDMSVSIALGSASQIALFVAPALVLLSYVVGPSPMSLQFWPGAVTMVMIATVTASFITSSGRSAWFVGALLIFIYAVFALTLYVVPPAGQGTG</sequence>
<dbReference type="InterPro" id="IPR004798">
    <property type="entry name" value="CAX-like"/>
</dbReference>
<dbReference type="EMBL" id="LT670818">
    <property type="protein sequence ID" value="SHG82416.1"/>
    <property type="molecule type" value="Genomic_DNA"/>
</dbReference>
<evidence type="ECO:0000256" key="4">
    <source>
        <dbReference type="ARBA" id="ARBA00022692"/>
    </source>
</evidence>
<dbReference type="Pfam" id="PF01699">
    <property type="entry name" value="Na_Ca_ex"/>
    <property type="match status" value="2"/>
</dbReference>
<keyword evidence="3 9" id="KW-0109">Calcium transport</keyword>